<comment type="caution">
    <text evidence="9">The sequence shown here is derived from an EMBL/GenBank/DDBJ whole genome shotgun (WGS) entry which is preliminary data.</text>
</comment>
<dbReference type="Proteomes" id="UP000317839">
    <property type="component" value="Unassembled WGS sequence"/>
</dbReference>
<comment type="similarity">
    <text evidence="5 6">Belongs to the XseA family.</text>
</comment>
<dbReference type="HAMAP" id="MF_00378">
    <property type="entry name" value="Exonuc_7_L"/>
    <property type="match status" value="1"/>
</dbReference>
<dbReference type="PANTHER" id="PTHR30008">
    <property type="entry name" value="EXODEOXYRIBONUCLEASE 7 LARGE SUBUNIT"/>
    <property type="match status" value="1"/>
</dbReference>
<dbReference type="GO" id="GO:0003676">
    <property type="term" value="F:nucleic acid binding"/>
    <property type="evidence" value="ECO:0007669"/>
    <property type="project" value="InterPro"/>
</dbReference>
<gene>
    <name evidence="5" type="primary">xseA</name>
    <name evidence="9" type="ORF">FLL45_11185</name>
</gene>
<organism evidence="9 10">
    <name type="scientific">Aliikangiella marina</name>
    <dbReference type="NCBI Taxonomy" id="1712262"/>
    <lineage>
        <taxon>Bacteria</taxon>
        <taxon>Pseudomonadati</taxon>
        <taxon>Pseudomonadota</taxon>
        <taxon>Gammaproteobacteria</taxon>
        <taxon>Oceanospirillales</taxon>
        <taxon>Pleioneaceae</taxon>
        <taxon>Aliikangiella</taxon>
    </lineage>
</organism>
<comment type="catalytic activity">
    <reaction evidence="5 6">
        <text>Exonucleolytic cleavage in either 5'- to 3'- or 3'- to 5'-direction to yield nucleoside 5'-phosphates.</text>
        <dbReference type="EC" id="3.1.11.6"/>
    </reaction>
</comment>
<keyword evidence="2 5" id="KW-0540">Nuclease</keyword>
<accession>A0A545TE30</accession>
<dbReference type="GO" id="GO:0008855">
    <property type="term" value="F:exodeoxyribonuclease VII activity"/>
    <property type="evidence" value="ECO:0007669"/>
    <property type="project" value="UniProtKB-UniRule"/>
</dbReference>
<comment type="subcellular location">
    <subcellularLocation>
        <location evidence="5 6">Cytoplasm</location>
    </subcellularLocation>
</comment>
<evidence type="ECO:0000256" key="5">
    <source>
        <dbReference type="HAMAP-Rule" id="MF_00378"/>
    </source>
</evidence>
<dbReference type="GO" id="GO:0005737">
    <property type="term" value="C:cytoplasm"/>
    <property type="evidence" value="ECO:0007669"/>
    <property type="project" value="UniProtKB-SubCell"/>
</dbReference>
<evidence type="ECO:0000256" key="6">
    <source>
        <dbReference type="RuleBase" id="RU004355"/>
    </source>
</evidence>
<dbReference type="OrthoDB" id="9802795at2"/>
<dbReference type="PANTHER" id="PTHR30008:SF0">
    <property type="entry name" value="EXODEOXYRIBONUCLEASE 7 LARGE SUBUNIT"/>
    <property type="match status" value="1"/>
</dbReference>
<evidence type="ECO:0000256" key="2">
    <source>
        <dbReference type="ARBA" id="ARBA00022722"/>
    </source>
</evidence>
<evidence type="ECO:0000259" key="7">
    <source>
        <dbReference type="Pfam" id="PF02601"/>
    </source>
</evidence>
<evidence type="ECO:0000313" key="9">
    <source>
        <dbReference type="EMBL" id="TQV75475.1"/>
    </source>
</evidence>
<keyword evidence="4 5" id="KW-0269">Exonuclease</keyword>
<dbReference type="InterPro" id="IPR020579">
    <property type="entry name" value="Exonuc_VII_lsu_C"/>
</dbReference>
<keyword evidence="1 5" id="KW-0963">Cytoplasm</keyword>
<dbReference type="EMBL" id="VIKR01000002">
    <property type="protein sequence ID" value="TQV75475.1"/>
    <property type="molecule type" value="Genomic_DNA"/>
</dbReference>
<dbReference type="GO" id="GO:0006308">
    <property type="term" value="P:DNA catabolic process"/>
    <property type="evidence" value="ECO:0007669"/>
    <property type="project" value="UniProtKB-UniRule"/>
</dbReference>
<protein>
    <recommendedName>
        <fullName evidence="5">Exodeoxyribonuclease 7 large subunit</fullName>
        <ecNumber evidence="5">3.1.11.6</ecNumber>
    </recommendedName>
    <alternativeName>
        <fullName evidence="5">Exodeoxyribonuclease VII large subunit</fullName>
        <shortName evidence="5">Exonuclease VII large subunit</shortName>
    </alternativeName>
</protein>
<dbReference type="GO" id="GO:0009318">
    <property type="term" value="C:exodeoxyribonuclease VII complex"/>
    <property type="evidence" value="ECO:0007669"/>
    <property type="project" value="UniProtKB-UniRule"/>
</dbReference>
<feature type="domain" description="OB-fold nucleic acid binding" evidence="8">
    <location>
        <begin position="17"/>
        <end position="109"/>
    </location>
</feature>
<keyword evidence="10" id="KW-1185">Reference proteome</keyword>
<dbReference type="Pfam" id="PF02601">
    <property type="entry name" value="Exonuc_VII_L"/>
    <property type="match status" value="1"/>
</dbReference>
<evidence type="ECO:0000256" key="4">
    <source>
        <dbReference type="ARBA" id="ARBA00022839"/>
    </source>
</evidence>
<dbReference type="AlphaFoldDB" id="A0A545TE30"/>
<comment type="subunit">
    <text evidence="5">Heterooligomer composed of large and small subunits.</text>
</comment>
<dbReference type="EC" id="3.1.11.6" evidence="5"/>
<keyword evidence="3 5" id="KW-0378">Hydrolase</keyword>
<evidence type="ECO:0000313" key="10">
    <source>
        <dbReference type="Proteomes" id="UP000317839"/>
    </source>
</evidence>
<dbReference type="RefSeq" id="WP_142942089.1">
    <property type="nucleotide sequence ID" value="NZ_VIKR01000002.1"/>
</dbReference>
<proteinExistence type="inferred from homology"/>
<name>A0A545TE30_9GAMM</name>
<dbReference type="InterPro" id="IPR025824">
    <property type="entry name" value="OB-fold_nuc-bd_dom"/>
</dbReference>
<dbReference type="NCBIfam" id="TIGR00237">
    <property type="entry name" value="xseA"/>
    <property type="match status" value="1"/>
</dbReference>
<reference evidence="9 10" key="1">
    <citation type="submission" date="2019-06" db="EMBL/GenBank/DDBJ databases">
        <title>Draft genome of Aliikangiella marina GYP-15.</title>
        <authorList>
            <person name="Wang G."/>
        </authorList>
    </citation>
    <scope>NUCLEOTIDE SEQUENCE [LARGE SCALE GENOMIC DNA]</scope>
    <source>
        <strain evidence="9 10">GYP-15</strain>
    </source>
</reference>
<evidence type="ECO:0000259" key="8">
    <source>
        <dbReference type="Pfam" id="PF13742"/>
    </source>
</evidence>
<dbReference type="Pfam" id="PF13742">
    <property type="entry name" value="tRNA_anti_2"/>
    <property type="match status" value="1"/>
</dbReference>
<evidence type="ECO:0000256" key="3">
    <source>
        <dbReference type="ARBA" id="ARBA00022801"/>
    </source>
</evidence>
<evidence type="ECO:0000256" key="1">
    <source>
        <dbReference type="ARBA" id="ARBA00022490"/>
    </source>
</evidence>
<feature type="domain" description="Exonuclease VII large subunit C-terminal" evidence="7">
    <location>
        <begin position="133"/>
        <end position="447"/>
    </location>
</feature>
<sequence>MIKPVLQPMQPPKRTILTVSELNRQAKGTLESTLGSVWISGEISNLTKAASGHWYFSLKDQTAQIRCAMFKFKVQMLRFSPKEGDKVIIKGKVSLYEARGDYQLIADFMEPAGLGDLQQQLNELINKLKTEGLFAPELKQPLPSLPKRIGVITSPSGAAIQDVLTVLARRCPMVPVIIYPTQVQGESATAQIIAAIDQAETRAECDVLLLTRGGGSLEDLWCFNHEKLAYRIAACQLPIVAAVGHEVDTTIAELVADLRAATPSAAAELLVPDQQGLQQGLDILSGALAEKLIISINQLQNRLNIASLKLADPQNAINTSQIKLEKLMHRLLMVGNQSLHRNQKQLELSEQKLQKLNPLLRLKQEQEKLTQLKHRLLSSWQSQFESFNRRFQIKVSSLETLSPLSTLSRGYSIARDGQTGKIINTCAQIQENQSIDLLLSDGNAQCRVESIKPNQ</sequence>
<dbReference type="CDD" id="cd04489">
    <property type="entry name" value="ExoVII_LU_OBF"/>
    <property type="match status" value="1"/>
</dbReference>
<comment type="function">
    <text evidence="5">Bidirectionally degrades single-stranded DNA into large acid-insoluble oligonucleotides, which are then degraded further into small acid-soluble oligonucleotides.</text>
</comment>
<dbReference type="InterPro" id="IPR003753">
    <property type="entry name" value="Exonuc_VII_L"/>
</dbReference>